<dbReference type="AlphaFoldDB" id="A0AA39C9R8"/>
<gene>
    <name evidence="1" type="ORF">PV328_007858</name>
</gene>
<evidence type="ECO:0000313" key="1">
    <source>
        <dbReference type="EMBL" id="KAK0160448.1"/>
    </source>
</evidence>
<reference evidence="1" key="1">
    <citation type="journal article" date="2023" name="bioRxiv">
        <title>Scaffold-level genome assemblies of two parasitoid biocontrol wasps reveal the parthenogenesis mechanism and an associated novel virus.</title>
        <authorList>
            <person name="Inwood S."/>
            <person name="Skelly J."/>
            <person name="Guhlin J."/>
            <person name="Harrop T."/>
            <person name="Goldson S."/>
            <person name="Dearden P."/>
        </authorList>
    </citation>
    <scope>NUCLEOTIDE SEQUENCE</scope>
    <source>
        <strain evidence="1">Irish</strain>
        <tissue evidence="1">Whole body</tissue>
    </source>
</reference>
<sequence length="117" mass="13222">MKSEATKRLLVDCIQYGVRCIQPDLNDEEVDDDVSDYEDDDVSVQFQLQTVSLPLAQPLQHRPDAPGTRRRSPPEVVMKVRQAIEEMTMVGLNKAQGDHVLASYPLINDKCIITKIK</sequence>
<reference evidence="1" key="2">
    <citation type="submission" date="2023-03" db="EMBL/GenBank/DDBJ databases">
        <authorList>
            <person name="Inwood S.N."/>
            <person name="Skelly J.G."/>
            <person name="Guhlin J."/>
            <person name="Harrop T.W.R."/>
            <person name="Goldson S.G."/>
            <person name="Dearden P.K."/>
        </authorList>
    </citation>
    <scope>NUCLEOTIDE SEQUENCE</scope>
    <source>
        <strain evidence="1">Irish</strain>
        <tissue evidence="1">Whole body</tissue>
    </source>
</reference>
<keyword evidence="2" id="KW-1185">Reference proteome</keyword>
<proteinExistence type="predicted"/>
<comment type="caution">
    <text evidence="1">The sequence shown here is derived from an EMBL/GenBank/DDBJ whole genome shotgun (WGS) entry which is preliminary data.</text>
</comment>
<name>A0AA39C9R8_9HYME</name>
<evidence type="ECO:0000313" key="2">
    <source>
        <dbReference type="Proteomes" id="UP001168990"/>
    </source>
</evidence>
<dbReference type="EMBL" id="JAQQBS010001423">
    <property type="protein sequence ID" value="KAK0160448.1"/>
    <property type="molecule type" value="Genomic_DNA"/>
</dbReference>
<accession>A0AA39C9R8</accession>
<organism evidence="1 2">
    <name type="scientific">Microctonus aethiopoides</name>
    <dbReference type="NCBI Taxonomy" id="144406"/>
    <lineage>
        <taxon>Eukaryota</taxon>
        <taxon>Metazoa</taxon>
        <taxon>Ecdysozoa</taxon>
        <taxon>Arthropoda</taxon>
        <taxon>Hexapoda</taxon>
        <taxon>Insecta</taxon>
        <taxon>Pterygota</taxon>
        <taxon>Neoptera</taxon>
        <taxon>Endopterygota</taxon>
        <taxon>Hymenoptera</taxon>
        <taxon>Apocrita</taxon>
        <taxon>Ichneumonoidea</taxon>
        <taxon>Braconidae</taxon>
        <taxon>Euphorinae</taxon>
        <taxon>Microctonus</taxon>
    </lineage>
</organism>
<protein>
    <submittedName>
        <fullName evidence="1">Uncharacterized protein</fullName>
    </submittedName>
</protein>
<dbReference type="Proteomes" id="UP001168990">
    <property type="component" value="Unassembled WGS sequence"/>
</dbReference>